<comment type="similarity">
    <text evidence="2">Belongs to the nucleoporin interacting component (NIC) family.</text>
</comment>
<dbReference type="GO" id="GO:0016973">
    <property type="term" value="P:poly(A)+ mRNA export from nucleus"/>
    <property type="evidence" value="ECO:0007669"/>
    <property type="project" value="TreeGrafter"/>
</dbReference>
<protein>
    <submittedName>
        <fullName evidence="4">Uncharacterized protein</fullName>
    </submittedName>
</protein>
<dbReference type="AlphaFoldDB" id="A0A8H7PCZ9"/>
<comment type="caution">
    <text evidence="4">The sequence shown here is derived from an EMBL/GenBank/DDBJ whole genome shotgun (WGS) entry which is preliminary data.</text>
</comment>
<evidence type="ECO:0000313" key="4">
    <source>
        <dbReference type="EMBL" id="KAG2171394.1"/>
    </source>
</evidence>
<dbReference type="GO" id="GO:0005643">
    <property type="term" value="C:nuclear pore"/>
    <property type="evidence" value="ECO:0007669"/>
    <property type="project" value="InterPro"/>
</dbReference>
<dbReference type="EMBL" id="JAEPQZ010000021">
    <property type="protein sequence ID" value="KAG2171394.1"/>
    <property type="molecule type" value="Genomic_DNA"/>
</dbReference>
<dbReference type="Proteomes" id="UP000654370">
    <property type="component" value="Unassembled WGS sequence"/>
</dbReference>
<dbReference type="PANTHER" id="PTHR11225:SF4">
    <property type="entry name" value="NUCLEAR PORE COMPLEX PROTEIN NUP93"/>
    <property type="match status" value="1"/>
</dbReference>
<comment type="subcellular location">
    <subcellularLocation>
        <location evidence="1">Nucleus envelope</location>
    </subcellularLocation>
</comment>
<evidence type="ECO:0000313" key="5">
    <source>
        <dbReference type="Proteomes" id="UP000654370"/>
    </source>
</evidence>
<keyword evidence="5" id="KW-1185">Reference proteome</keyword>
<organism evidence="4 5">
    <name type="scientific">Mortierella isabellina</name>
    <name type="common">Filamentous fungus</name>
    <name type="synonym">Umbelopsis isabellina</name>
    <dbReference type="NCBI Taxonomy" id="91625"/>
    <lineage>
        <taxon>Eukaryota</taxon>
        <taxon>Fungi</taxon>
        <taxon>Fungi incertae sedis</taxon>
        <taxon>Mucoromycota</taxon>
        <taxon>Mucoromycotina</taxon>
        <taxon>Umbelopsidomycetes</taxon>
        <taxon>Umbelopsidales</taxon>
        <taxon>Umbelopsidaceae</taxon>
        <taxon>Umbelopsis</taxon>
    </lineage>
</organism>
<evidence type="ECO:0000256" key="2">
    <source>
        <dbReference type="ARBA" id="ARBA00010186"/>
    </source>
</evidence>
<keyword evidence="3" id="KW-0539">Nucleus</keyword>
<proteinExistence type="inferred from homology"/>
<dbReference type="GO" id="GO:0006606">
    <property type="term" value="P:protein import into nucleus"/>
    <property type="evidence" value="ECO:0007669"/>
    <property type="project" value="TreeGrafter"/>
</dbReference>
<dbReference type="InterPro" id="IPR007231">
    <property type="entry name" value="Nucleoporin_int_Nup93/Nic96"/>
</dbReference>
<accession>A0A8H7PCZ9</accession>
<gene>
    <name evidence="4" type="ORF">INT43_009055</name>
</gene>
<evidence type="ECO:0000256" key="3">
    <source>
        <dbReference type="ARBA" id="ARBA00023242"/>
    </source>
</evidence>
<sequence>MTASLSLKQIFEKSQLLTTHITNPELPPLDRGIDQIEHLSHDLVQNGDEKSAKIDIRAHYFLAKGGVNAQAMARHLDAVKLTATFDLREPVRDTDVDGYLRLEHQRVVAHTVEAGRCEVF</sequence>
<dbReference type="GO" id="GO:0017056">
    <property type="term" value="F:structural constituent of nuclear pore"/>
    <property type="evidence" value="ECO:0007669"/>
    <property type="project" value="InterPro"/>
</dbReference>
<name>A0A8H7PCZ9_MORIS</name>
<dbReference type="PANTHER" id="PTHR11225">
    <property type="entry name" value="NUCLEAR PORE COMPLEX PROTEIN NUP93 NUCLEOPORIN NUP93 DEAD EYE PROTEIN"/>
    <property type="match status" value="1"/>
</dbReference>
<evidence type="ECO:0000256" key="1">
    <source>
        <dbReference type="ARBA" id="ARBA00004259"/>
    </source>
</evidence>
<dbReference type="OrthoDB" id="203824at2759"/>
<reference evidence="4" key="1">
    <citation type="submission" date="2020-12" db="EMBL/GenBank/DDBJ databases">
        <title>Metabolic potential, ecology and presence of endohyphal bacteria is reflected in genomic diversity of Mucoromycotina.</title>
        <authorList>
            <person name="Muszewska A."/>
            <person name="Okrasinska A."/>
            <person name="Steczkiewicz K."/>
            <person name="Drgas O."/>
            <person name="Orlowska M."/>
            <person name="Perlinska-Lenart U."/>
            <person name="Aleksandrzak-Piekarczyk T."/>
            <person name="Szatraj K."/>
            <person name="Zielenkiewicz U."/>
            <person name="Pilsyk S."/>
            <person name="Malc E."/>
            <person name="Mieczkowski P."/>
            <person name="Kruszewska J.S."/>
            <person name="Biernat P."/>
            <person name="Pawlowska J."/>
        </authorList>
    </citation>
    <scope>NUCLEOTIDE SEQUENCE</scope>
    <source>
        <strain evidence="4">WA0000067209</strain>
    </source>
</reference>